<dbReference type="GO" id="GO:0003697">
    <property type="term" value="F:single-stranded DNA binding"/>
    <property type="evidence" value="ECO:0007669"/>
    <property type="project" value="UniProtKB-UniRule"/>
</dbReference>
<comment type="function">
    <text evidence="5">DNA-dependent RNA polymerase catalyzes the transcription of DNA into RNA using the four ribonucleoside triphosphates as substrates. Specific core component of RNA polymerase III which synthesizes small RNAs, such as 5S rRNA and tRNAs.</text>
</comment>
<dbReference type="InterPro" id="IPR039748">
    <property type="entry name" value="RPC3"/>
</dbReference>
<comment type="subunit">
    <text evidence="5">Component of the RNA polymerase III (Pol III) complex consisting of 17 subunits.</text>
</comment>
<evidence type="ECO:0000256" key="6">
    <source>
        <dbReference type="SAM" id="MobiDB-lite"/>
    </source>
</evidence>
<dbReference type="Proteomes" id="UP000076078">
    <property type="component" value="Unassembled WGS sequence"/>
</dbReference>
<dbReference type="InterPro" id="IPR055207">
    <property type="entry name" value="POLR3C_WHD"/>
</dbReference>
<dbReference type="AlphaFoldDB" id="A0A152A9M4"/>
<keyword evidence="10" id="KW-1185">Reference proteome</keyword>
<dbReference type="FunFam" id="1.10.10.10:FF:000420">
    <property type="entry name" value="RNA polymerase III subunit, putative"/>
    <property type="match status" value="1"/>
</dbReference>
<keyword evidence="3 5" id="KW-0804">Transcription</keyword>
<evidence type="ECO:0000256" key="1">
    <source>
        <dbReference type="ARBA" id="ARBA00004123"/>
    </source>
</evidence>
<accession>A0A152A9M4</accession>
<keyword evidence="4 5" id="KW-0539">Nucleus</keyword>
<dbReference type="FunCoup" id="A0A152A9M4">
    <property type="interactions" value="370"/>
</dbReference>
<dbReference type="InterPro" id="IPR036388">
    <property type="entry name" value="WH-like_DNA-bd_sf"/>
</dbReference>
<name>A0A152A9M4_TIELA</name>
<dbReference type="OMA" id="GQYVVHM"/>
<comment type="similarity">
    <text evidence="5">Belongs to the eukaryotic RPC3/POLR3C RNA polymerase subunit family.</text>
</comment>
<dbReference type="OrthoDB" id="272392at2759"/>
<feature type="region of interest" description="Disordered" evidence="6">
    <location>
        <begin position="257"/>
        <end position="291"/>
    </location>
</feature>
<evidence type="ECO:0000256" key="2">
    <source>
        <dbReference type="ARBA" id="ARBA00022478"/>
    </source>
</evidence>
<dbReference type="Gene3D" id="1.10.10.10">
    <property type="entry name" value="Winged helix-like DNA-binding domain superfamily/Winged helix DNA-binding domain"/>
    <property type="match status" value="3"/>
</dbReference>
<evidence type="ECO:0000259" key="7">
    <source>
        <dbReference type="Pfam" id="PF08221"/>
    </source>
</evidence>
<gene>
    <name evidence="9" type="ORF">DLAC_00394</name>
</gene>
<evidence type="ECO:0000313" key="10">
    <source>
        <dbReference type="Proteomes" id="UP000076078"/>
    </source>
</evidence>
<feature type="region of interest" description="Disordered" evidence="6">
    <location>
        <begin position="228"/>
        <end position="247"/>
    </location>
</feature>
<dbReference type="InterPro" id="IPR013197">
    <property type="entry name" value="RNA_pol_III_RPC82-rel_HTH"/>
</dbReference>
<keyword evidence="2 5" id="KW-0240">DNA-directed RNA polymerase</keyword>
<dbReference type="GO" id="GO:0005666">
    <property type="term" value="C:RNA polymerase III complex"/>
    <property type="evidence" value="ECO:0007669"/>
    <property type="project" value="UniProtKB-UniRule"/>
</dbReference>
<evidence type="ECO:0000313" key="9">
    <source>
        <dbReference type="EMBL" id="KYR02914.1"/>
    </source>
</evidence>
<dbReference type="PANTHER" id="PTHR12949:SF0">
    <property type="entry name" value="DNA-DIRECTED RNA POLYMERASE III SUBUNIT RPC3"/>
    <property type="match status" value="1"/>
</dbReference>
<dbReference type="Pfam" id="PF08221">
    <property type="entry name" value="HTH_9"/>
    <property type="match status" value="1"/>
</dbReference>
<evidence type="ECO:0000256" key="4">
    <source>
        <dbReference type="ARBA" id="ARBA00023242"/>
    </source>
</evidence>
<dbReference type="InParanoid" id="A0A152A9M4"/>
<evidence type="ECO:0000259" key="8">
    <source>
        <dbReference type="Pfam" id="PF22536"/>
    </source>
</evidence>
<proteinExistence type="inferred from homology"/>
<sequence length="627" mass="72328">MVYKERTAVEIVKEYFGADVAKVYSFLVYRGKSSLKIINQSIEDMNHKKIKKSLLVLVQHNLVYFEEYLSDKYLGEERLTDAIYEANIANAIHRLRFPKFINYIKEYKNEDAVIIIEELMDHGRLTMENVISQSVVYYSQNSETYDMPSLNKRFEEIFNSLIIDQFIMRVAIPKIKSDSEMSSNISSDAKNEQRETSAFTLPAGSFKSISAASNNNVLSDLNNINNNYNNNNNNNNNNNSSGHINNLVPNIPMEIEQTSTTTQPKKPTPSKSKKTQANKKRKNVGDDNEEMPDLLLVSESAPVDIVENENSLGQPPKKKATIYTVISPEEQQQRIINDEKKVLWTINYSQFILEFKLKACFDFVVQKNNLNSGLLFNSMIKLCKKSLKANQDTMTTVIYGENILAEFNSKLEPNDRMEIAEFKNYLMVMQATRPPIVTKMQSKSKQSTASDLGAYQVNVGMITQQLKQKLVESIIRQKYSEPGLRVFKLLLIKNYLEVKNIAELAMIPMKECKKLLFDMLSSNVLRLQEIPRSNDHFANRTFYLFYVDYQSLLSTLTEHIFKAIYNTRERLNLELAPHKELIEKLMNNTQETSEDQSKIGKRVQRITEVLETVVMNLDNDLLYLFDF</sequence>
<organism evidence="9 10">
    <name type="scientific">Tieghemostelium lacteum</name>
    <name type="common">Slime mold</name>
    <name type="synonym">Dictyostelium lacteum</name>
    <dbReference type="NCBI Taxonomy" id="361077"/>
    <lineage>
        <taxon>Eukaryota</taxon>
        <taxon>Amoebozoa</taxon>
        <taxon>Evosea</taxon>
        <taxon>Eumycetozoa</taxon>
        <taxon>Dictyostelia</taxon>
        <taxon>Dictyosteliales</taxon>
        <taxon>Raperosteliaceae</taxon>
        <taxon>Tieghemostelium</taxon>
    </lineage>
</organism>
<feature type="domain" description="DNA-directed RNA polymerase III subunit RPC3 winged-helix" evidence="8">
    <location>
        <begin position="471"/>
        <end position="547"/>
    </location>
</feature>
<feature type="domain" description="RNA polymerase III subunit RPC82-related helix-turn-helix" evidence="7">
    <location>
        <begin position="8"/>
        <end position="65"/>
    </location>
</feature>
<protein>
    <recommendedName>
        <fullName evidence="5">DNA-directed RNA polymerase III subunit RPC3</fullName>
        <shortName evidence="5">RNA polymerase III subunit C3</shortName>
    </recommendedName>
</protein>
<feature type="compositionally biased region" description="Basic residues" evidence="6">
    <location>
        <begin position="271"/>
        <end position="282"/>
    </location>
</feature>
<reference evidence="9 10" key="1">
    <citation type="submission" date="2015-12" db="EMBL/GenBank/DDBJ databases">
        <title>Dictyostelia acquired genes for synthesis and detection of signals that induce cell-type specialization by lateral gene transfer from prokaryotes.</title>
        <authorList>
            <person name="Gloeckner G."/>
            <person name="Schaap P."/>
        </authorList>
    </citation>
    <scope>NUCLEOTIDE SEQUENCE [LARGE SCALE GENOMIC DNA]</scope>
    <source>
        <strain evidence="9 10">TK</strain>
    </source>
</reference>
<comment type="caution">
    <text evidence="9">The sequence shown here is derived from an EMBL/GenBank/DDBJ whole genome shotgun (WGS) entry which is preliminary data.</text>
</comment>
<dbReference type="STRING" id="361077.A0A152A9M4"/>
<feature type="compositionally biased region" description="Low complexity" evidence="6">
    <location>
        <begin position="228"/>
        <end position="246"/>
    </location>
</feature>
<evidence type="ECO:0000256" key="5">
    <source>
        <dbReference type="RuleBase" id="RU367076"/>
    </source>
</evidence>
<evidence type="ECO:0000256" key="3">
    <source>
        <dbReference type="ARBA" id="ARBA00023163"/>
    </source>
</evidence>
<comment type="subcellular location">
    <subcellularLocation>
        <location evidence="1 5">Nucleus</location>
    </subcellularLocation>
</comment>
<dbReference type="PANTHER" id="PTHR12949">
    <property type="entry name" value="RNA POLYMERASE III DNA DIRECTED -RELATED"/>
    <property type="match status" value="1"/>
</dbReference>
<dbReference type="Pfam" id="PF22536">
    <property type="entry name" value="WHD_POLR3C"/>
    <property type="match status" value="1"/>
</dbReference>
<dbReference type="EMBL" id="LODT01000001">
    <property type="protein sequence ID" value="KYR02914.1"/>
    <property type="molecule type" value="Genomic_DNA"/>
</dbReference>